<dbReference type="PANTHER" id="PTHR45138">
    <property type="entry name" value="REGULATORY COMPONENTS OF SENSORY TRANSDUCTION SYSTEM"/>
    <property type="match status" value="1"/>
</dbReference>
<dbReference type="PANTHER" id="PTHR45138:SF9">
    <property type="entry name" value="DIGUANYLATE CYCLASE DGCM-RELATED"/>
    <property type="match status" value="1"/>
</dbReference>
<dbReference type="GO" id="GO:1902201">
    <property type="term" value="P:negative regulation of bacterial-type flagellum-dependent cell motility"/>
    <property type="evidence" value="ECO:0007669"/>
    <property type="project" value="TreeGrafter"/>
</dbReference>
<dbReference type="RefSeq" id="WP_253776741.1">
    <property type="nucleotide sequence ID" value="NZ_JAMTCK010000015.1"/>
</dbReference>
<proteinExistence type="predicted"/>
<dbReference type="Pfam" id="PF12862">
    <property type="entry name" value="ANAPC5"/>
    <property type="match status" value="1"/>
</dbReference>
<dbReference type="CDD" id="cd01949">
    <property type="entry name" value="GGDEF"/>
    <property type="match status" value="1"/>
</dbReference>
<evidence type="ECO:0000313" key="3">
    <source>
        <dbReference type="Proteomes" id="UP001206128"/>
    </source>
</evidence>
<reference evidence="2" key="1">
    <citation type="submission" date="2022-06" db="EMBL/GenBank/DDBJ databases">
        <title>Genomic Encyclopedia of Archaeal and Bacterial Type Strains, Phase II (KMG-II): from individual species to whole genera.</title>
        <authorList>
            <person name="Goeker M."/>
        </authorList>
    </citation>
    <scope>NUCLEOTIDE SEQUENCE</scope>
    <source>
        <strain evidence="2">DSM 43935</strain>
    </source>
</reference>
<name>A0AAE3GK44_9PSEU</name>
<dbReference type="InterPro" id="IPR011990">
    <property type="entry name" value="TPR-like_helical_dom_sf"/>
</dbReference>
<comment type="caution">
    <text evidence="2">The sequence shown here is derived from an EMBL/GenBank/DDBJ whole genome shotgun (WGS) entry which is preliminary data.</text>
</comment>
<dbReference type="InterPro" id="IPR000160">
    <property type="entry name" value="GGDEF_dom"/>
</dbReference>
<organism evidence="2 3">
    <name type="scientific">Goodfellowiella coeruleoviolacea</name>
    <dbReference type="NCBI Taxonomy" id="334858"/>
    <lineage>
        <taxon>Bacteria</taxon>
        <taxon>Bacillati</taxon>
        <taxon>Actinomycetota</taxon>
        <taxon>Actinomycetes</taxon>
        <taxon>Pseudonocardiales</taxon>
        <taxon>Pseudonocardiaceae</taxon>
        <taxon>Goodfellowiella</taxon>
    </lineage>
</organism>
<dbReference type="Gene3D" id="3.30.70.270">
    <property type="match status" value="1"/>
</dbReference>
<dbReference type="NCBIfam" id="TIGR00254">
    <property type="entry name" value="GGDEF"/>
    <property type="match status" value="1"/>
</dbReference>
<dbReference type="SMART" id="SM00267">
    <property type="entry name" value="GGDEF"/>
    <property type="match status" value="1"/>
</dbReference>
<dbReference type="SUPFAM" id="SSF48452">
    <property type="entry name" value="TPR-like"/>
    <property type="match status" value="1"/>
</dbReference>
<dbReference type="InterPro" id="IPR050469">
    <property type="entry name" value="Diguanylate_Cyclase"/>
</dbReference>
<dbReference type="Gene3D" id="1.25.40.10">
    <property type="entry name" value="Tetratricopeptide repeat domain"/>
    <property type="match status" value="1"/>
</dbReference>
<feature type="domain" description="GGDEF" evidence="1">
    <location>
        <begin position="355"/>
        <end position="489"/>
    </location>
</feature>
<dbReference type="Pfam" id="PF13374">
    <property type="entry name" value="TPR_10"/>
    <property type="match status" value="1"/>
</dbReference>
<dbReference type="PROSITE" id="PS50887">
    <property type="entry name" value="GGDEF"/>
    <property type="match status" value="1"/>
</dbReference>
<evidence type="ECO:0000259" key="1">
    <source>
        <dbReference type="PROSITE" id="PS50887"/>
    </source>
</evidence>
<keyword evidence="3" id="KW-1185">Reference proteome</keyword>
<dbReference type="AlphaFoldDB" id="A0AAE3GK44"/>
<dbReference type="InterPro" id="IPR043128">
    <property type="entry name" value="Rev_trsase/Diguanyl_cyclase"/>
</dbReference>
<dbReference type="SUPFAM" id="SSF55073">
    <property type="entry name" value="Nucleotide cyclase"/>
    <property type="match status" value="1"/>
</dbReference>
<dbReference type="Pfam" id="PF00990">
    <property type="entry name" value="GGDEF"/>
    <property type="match status" value="1"/>
</dbReference>
<gene>
    <name evidence="2" type="ORF">LX83_005547</name>
</gene>
<dbReference type="InterPro" id="IPR026000">
    <property type="entry name" value="Apc5_dom"/>
</dbReference>
<dbReference type="GO" id="GO:0043709">
    <property type="term" value="P:cell adhesion involved in single-species biofilm formation"/>
    <property type="evidence" value="ECO:0007669"/>
    <property type="project" value="TreeGrafter"/>
</dbReference>
<evidence type="ECO:0000313" key="2">
    <source>
        <dbReference type="EMBL" id="MCP2168669.1"/>
    </source>
</evidence>
<dbReference type="GO" id="GO:0005886">
    <property type="term" value="C:plasma membrane"/>
    <property type="evidence" value="ECO:0007669"/>
    <property type="project" value="TreeGrafter"/>
</dbReference>
<protein>
    <submittedName>
        <fullName evidence="2">Diguanylate cyclase (GGDEF) domain-containing protein</fullName>
    </submittedName>
</protein>
<accession>A0AAE3GK44</accession>
<dbReference type="InterPro" id="IPR029787">
    <property type="entry name" value="Nucleotide_cyclase"/>
</dbReference>
<dbReference type="FunFam" id="3.30.70.270:FF:000001">
    <property type="entry name" value="Diguanylate cyclase domain protein"/>
    <property type="match status" value="1"/>
</dbReference>
<dbReference type="GO" id="GO:0052621">
    <property type="term" value="F:diguanylate cyclase activity"/>
    <property type="evidence" value="ECO:0007669"/>
    <property type="project" value="TreeGrafter"/>
</dbReference>
<dbReference type="EMBL" id="JAMTCK010000015">
    <property type="protein sequence ID" value="MCP2168669.1"/>
    <property type="molecule type" value="Genomic_DNA"/>
</dbReference>
<dbReference type="Proteomes" id="UP001206128">
    <property type="component" value="Unassembled WGS sequence"/>
</dbReference>
<sequence length="492" mass="52985">MEYDSPLAAGDIPSEDQRVRDLLNAGRLADANQLFDEVVARVPPGGGRWSRSAVLVNRAVLAWRLSRIPLALELAAEGWTDLDSEHPDSPAAAQTMSALGYLLEGIGHRRAALDMLRLAVQVARRSGDAETLAQCLQRLGGILNFRAASGPPQAAEQVFRQAAGYLREGLELVADPAFRRAIMAAYSRSLIGIGAYDRAEQLARDTHDQCVAVGDEWGQAVADWVLGILHQHRGDQDQARDVLRRAVELAERVNDISLLFRFSLDLADACAAVGDPVGEAAALRRSVGASLTAVETLQEGLGQALEQRKVAVQAQRLAVAAQEAAARDPLTGLTNRLGLERTAPFLLDSTATKGRIPWLVLLDVDGFKGVNDDAGHAAGDAVLREIAQLLRRECRIDDLVARWAGDEFVVLLGDTGNDYDIGPAVAERIRKSVDQHDWSGLLGPMIRPPTVSVGVAAGPAKLDTLFKAADAALYRAKRLGRNRVEVEPTARS</sequence>